<reference evidence="2" key="1">
    <citation type="submission" date="2022-12" db="EMBL/GenBank/DDBJ databases">
        <title>Isolation and characterisation of novel Methanocorpusculum spp. from native Australian herbivores indicates the genus is ancestrally host-associated.</title>
        <authorList>
            <person name="Volmer J.G."/>
            <person name="Soo R.M."/>
            <person name="Evans P.N."/>
            <person name="Hoedt E.C."/>
            <person name="Astorga Alsina A.L."/>
            <person name="Woodcroft B.J."/>
            <person name="Tyson G.W."/>
            <person name="Hugenholtz P."/>
            <person name="Morrison M."/>
        </authorList>
    </citation>
    <scope>NUCLEOTIDE SEQUENCE</scope>
    <source>
        <strain evidence="2">CW153</strain>
    </source>
</reference>
<dbReference type="Proteomes" id="UP001141336">
    <property type="component" value="Unassembled WGS sequence"/>
</dbReference>
<proteinExistence type="predicted"/>
<feature type="transmembrane region" description="Helical" evidence="1">
    <location>
        <begin position="35"/>
        <end position="56"/>
    </location>
</feature>
<dbReference type="EMBL" id="JAPTGC010000001">
    <property type="protein sequence ID" value="MCZ0861888.1"/>
    <property type="molecule type" value="Genomic_DNA"/>
</dbReference>
<keyword evidence="3" id="KW-1185">Reference proteome</keyword>
<evidence type="ECO:0000313" key="3">
    <source>
        <dbReference type="Proteomes" id="UP001141336"/>
    </source>
</evidence>
<gene>
    <name evidence="2" type="ORF">O0S09_01275</name>
</gene>
<comment type="caution">
    <text evidence="2">The sequence shown here is derived from an EMBL/GenBank/DDBJ whole genome shotgun (WGS) entry which is preliminary data.</text>
</comment>
<name>A0ABT4ILE1_9EURY</name>
<feature type="transmembrane region" description="Helical" evidence="1">
    <location>
        <begin position="12"/>
        <end position="29"/>
    </location>
</feature>
<accession>A0ABT4ILE1</accession>
<keyword evidence="1" id="KW-1133">Transmembrane helix</keyword>
<sequence length="66" mass="7195">MALSYKEFCRFWGKGFLLAAIIAAIAGLLTGDGEWVGMLYLGAAVLLVLAVVFLMMGRMIREAEPQ</sequence>
<organism evidence="2 3">
    <name type="scientific">Methanocorpusculum vombati</name>
    <dbReference type="NCBI Taxonomy" id="3002864"/>
    <lineage>
        <taxon>Archaea</taxon>
        <taxon>Methanobacteriati</taxon>
        <taxon>Methanobacteriota</taxon>
        <taxon>Stenosarchaea group</taxon>
        <taxon>Methanomicrobia</taxon>
        <taxon>Methanomicrobiales</taxon>
        <taxon>Methanocorpusculaceae</taxon>
        <taxon>Methanocorpusculum</taxon>
    </lineage>
</organism>
<keyword evidence="1" id="KW-0472">Membrane</keyword>
<protein>
    <submittedName>
        <fullName evidence="2">Uncharacterized protein</fullName>
    </submittedName>
</protein>
<keyword evidence="1" id="KW-0812">Transmembrane</keyword>
<evidence type="ECO:0000256" key="1">
    <source>
        <dbReference type="SAM" id="Phobius"/>
    </source>
</evidence>
<dbReference type="RefSeq" id="WP_268922076.1">
    <property type="nucleotide sequence ID" value="NZ_JAPTGC010000001.1"/>
</dbReference>
<evidence type="ECO:0000313" key="2">
    <source>
        <dbReference type="EMBL" id="MCZ0861888.1"/>
    </source>
</evidence>